<keyword evidence="6" id="KW-1185">Reference proteome</keyword>
<dbReference type="PANTHER" id="PTHR43464:SF19">
    <property type="entry name" value="UBIQUINONE BIOSYNTHESIS O-METHYLTRANSFERASE, MITOCHONDRIAL"/>
    <property type="match status" value="1"/>
</dbReference>
<evidence type="ECO:0000256" key="2">
    <source>
        <dbReference type="ARBA" id="ARBA00022679"/>
    </source>
</evidence>
<dbReference type="CDD" id="cd02440">
    <property type="entry name" value="AdoMet_MTases"/>
    <property type="match status" value="1"/>
</dbReference>
<evidence type="ECO:0000313" key="6">
    <source>
        <dbReference type="Proteomes" id="UP000320672"/>
    </source>
</evidence>
<dbReference type="GO" id="GO:0032259">
    <property type="term" value="P:methylation"/>
    <property type="evidence" value="ECO:0007669"/>
    <property type="project" value="UniProtKB-KW"/>
</dbReference>
<evidence type="ECO:0000256" key="1">
    <source>
        <dbReference type="ARBA" id="ARBA00022603"/>
    </source>
</evidence>
<organism evidence="5 6">
    <name type="scientific">Roseimaritima multifibrata</name>
    <dbReference type="NCBI Taxonomy" id="1930274"/>
    <lineage>
        <taxon>Bacteria</taxon>
        <taxon>Pseudomonadati</taxon>
        <taxon>Planctomycetota</taxon>
        <taxon>Planctomycetia</taxon>
        <taxon>Pirellulales</taxon>
        <taxon>Pirellulaceae</taxon>
        <taxon>Roseimaritima</taxon>
    </lineage>
</organism>
<keyword evidence="1" id="KW-0489">Methyltransferase</keyword>
<dbReference type="InterPro" id="IPR029063">
    <property type="entry name" value="SAM-dependent_MTases_sf"/>
</dbReference>
<dbReference type="EMBL" id="CP036262">
    <property type="protein sequence ID" value="QDS95283.1"/>
    <property type="molecule type" value="Genomic_DNA"/>
</dbReference>
<dbReference type="SUPFAM" id="SSF53335">
    <property type="entry name" value="S-adenosyl-L-methionine-dependent methyltransferases"/>
    <property type="match status" value="1"/>
</dbReference>
<accession>A0A517MK84</accession>
<evidence type="ECO:0000313" key="5">
    <source>
        <dbReference type="EMBL" id="QDS95283.1"/>
    </source>
</evidence>
<keyword evidence="2" id="KW-0808">Transferase</keyword>
<dbReference type="Pfam" id="PF13649">
    <property type="entry name" value="Methyltransf_25"/>
    <property type="match status" value="1"/>
</dbReference>
<dbReference type="PANTHER" id="PTHR43464">
    <property type="entry name" value="METHYLTRANSFERASE"/>
    <property type="match status" value="1"/>
</dbReference>
<evidence type="ECO:0000259" key="4">
    <source>
        <dbReference type="Pfam" id="PF13649"/>
    </source>
</evidence>
<gene>
    <name evidence="5" type="ORF">FF011L_40760</name>
</gene>
<dbReference type="RefSeq" id="WP_145355600.1">
    <property type="nucleotide sequence ID" value="NZ_CP036262.1"/>
</dbReference>
<feature type="domain" description="Methyltransferase" evidence="4">
    <location>
        <begin position="60"/>
        <end position="154"/>
    </location>
</feature>
<reference evidence="5 6" key="1">
    <citation type="submission" date="2019-02" db="EMBL/GenBank/DDBJ databases">
        <title>Deep-cultivation of Planctomycetes and their phenomic and genomic characterization uncovers novel biology.</title>
        <authorList>
            <person name="Wiegand S."/>
            <person name="Jogler M."/>
            <person name="Boedeker C."/>
            <person name="Pinto D."/>
            <person name="Vollmers J."/>
            <person name="Rivas-Marin E."/>
            <person name="Kohn T."/>
            <person name="Peeters S.H."/>
            <person name="Heuer A."/>
            <person name="Rast P."/>
            <person name="Oberbeckmann S."/>
            <person name="Bunk B."/>
            <person name="Jeske O."/>
            <person name="Meyerdierks A."/>
            <person name="Storesund J.E."/>
            <person name="Kallscheuer N."/>
            <person name="Luecker S."/>
            <person name="Lage O.M."/>
            <person name="Pohl T."/>
            <person name="Merkel B.J."/>
            <person name="Hornburger P."/>
            <person name="Mueller R.-W."/>
            <person name="Bruemmer F."/>
            <person name="Labrenz M."/>
            <person name="Spormann A.M."/>
            <person name="Op den Camp H."/>
            <person name="Overmann J."/>
            <person name="Amann R."/>
            <person name="Jetten M.S.M."/>
            <person name="Mascher T."/>
            <person name="Medema M.H."/>
            <person name="Devos D.P."/>
            <person name="Kaster A.-K."/>
            <person name="Ovreas L."/>
            <person name="Rohde M."/>
            <person name="Galperin M.Y."/>
            <person name="Jogler C."/>
        </authorList>
    </citation>
    <scope>NUCLEOTIDE SEQUENCE [LARGE SCALE GENOMIC DNA]</scope>
    <source>
        <strain evidence="5 6">FF011L</strain>
    </source>
</reference>
<protein>
    <recommendedName>
        <fullName evidence="4">Methyltransferase domain-containing protein</fullName>
    </recommendedName>
</protein>
<dbReference type="OrthoDB" id="9800454at2"/>
<dbReference type="GO" id="GO:0008168">
    <property type="term" value="F:methyltransferase activity"/>
    <property type="evidence" value="ECO:0007669"/>
    <property type="project" value="UniProtKB-KW"/>
</dbReference>
<dbReference type="Gene3D" id="3.40.50.150">
    <property type="entry name" value="Vaccinia Virus protein VP39"/>
    <property type="match status" value="1"/>
</dbReference>
<sequence length="251" mass="27690">MSFPRQRVAEWMDDPALSPERHRHALLGLHRLNQISGVSGAMMRQLMRFAAATPHRPLKVLDIAAGSGDLPIAWLSMARRRGIQLSVTALDISDVALQTASKWAAEAGVELGTICRDCLQDGLPDGFDIVTCSLFMHHLDPPDVSRLVQEMWRASERAVVICDLERSRMNLALIAASARLVTRSDVVHFDASASVRGAYTRAEFATLVQQSLGLNVAIRRSLPCRWMAVIDQQSKAEIVPRTESELTGDLL</sequence>
<proteinExistence type="predicted"/>
<name>A0A517MK84_9BACT</name>
<dbReference type="InterPro" id="IPR041698">
    <property type="entry name" value="Methyltransf_25"/>
</dbReference>
<dbReference type="Proteomes" id="UP000320672">
    <property type="component" value="Chromosome"/>
</dbReference>
<keyword evidence="3" id="KW-0949">S-adenosyl-L-methionine</keyword>
<evidence type="ECO:0000256" key="3">
    <source>
        <dbReference type="ARBA" id="ARBA00022691"/>
    </source>
</evidence>
<dbReference type="AlphaFoldDB" id="A0A517MK84"/>
<dbReference type="KEGG" id="rml:FF011L_40760"/>